<dbReference type="OrthoDB" id="9814067at2"/>
<dbReference type="Gene3D" id="3.30.70.1290">
    <property type="entry name" value="Transposase IS200-like"/>
    <property type="match status" value="1"/>
</dbReference>
<dbReference type="STRING" id="529704.SAMN02927913_0669"/>
<dbReference type="SUPFAM" id="SSF143422">
    <property type="entry name" value="Transposase IS200-like"/>
    <property type="match status" value="1"/>
</dbReference>
<dbReference type="InterPro" id="IPR002686">
    <property type="entry name" value="Transposase_17"/>
</dbReference>
<proteinExistence type="predicted"/>
<keyword evidence="4" id="KW-1185">Reference proteome</keyword>
<dbReference type="PANTHER" id="PTHR34322:SF2">
    <property type="entry name" value="TRANSPOSASE IS200-LIKE DOMAIN-CONTAINING PROTEIN"/>
    <property type="match status" value="1"/>
</dbReference>
<dbReference type="GO" id="GO:0003677">
    <property type="term" value="F:DNA binding"/>
    <property type="evidence" value="ECO:0007669"/>
    <property type="project" value="InterPro"/>
</dbReference>
<evidence type="ECO:0000256" key="1">
    <source>
        <dbReference type="SAM" id="MobiDB-lite"/>
    </source>
</evidence>
<reference evidence="3 4" key="1">
    <citation type="submission" date="2016-10" db="EMBL/GenBank/DDBJ databases">
        <authorList>
            <person name="de Groot N.N."/>
        </authorList>
    </citation>
    <scope>NUCLEOTIDE SEQUENCE [LARGE SCALE GENOMIC DNA]</scope>
    <source>
        <strain evidence="3 4">DSM 26515</strain>
    </source>
</reference>
<organism evidence="3 4">
    <name type="scientific">Frateuria terrea</name>
    <dbReference type="NCBI Taxonomy" id="529704"/>
    <lineage>
        <taxon>Bacteria</taxon>
        <taxon>Pseudomonadati</taxon>
        <taxon>Pseudomonadota</taxon>
        <taxon>Gammaproteobacteria</taxon>
        <taxon>Lysobacterales</taxon>
        <taxon>Rhodanobacteraceae</taxon>
        <taxon>Frateuria</taxon>
    </lineage>
</organism>
<feature type="region of interest" description="Disordered" evidence="1">
    <location>
        <begin position="213"/>
        <end position="235"/>
    </location>
</feature>
<sequence>MPRLPRLELPGVPLHITQRGINKGAIFLDEEDRYHFRHLLRRAFRDQAVALHAFVLMDNHFHLLVTPAAVGTLSNAMGRVGQAYVQAFNLRHHRCGALWQGRFKSCLVQSERYLLTVMRYIELNPVRAAMVDAPEDYRWSSVHTHLGRARDPLVTPHPLYLALGSDPTARADAYRRWLDAGIAPDDLHHLRAYARQERALGDERFQRMVETTLGRPASCRPRGRPAKRASQRGLN</sequence>
<dbReference type="Proteomes" id="UP000199420">
    <property type="component" value="Unassembled WGS sequence"/>
</dbReference>
<dbReference type="GO" id="GO:0006313">
    <property type="term" value="P:DNA transposition"/>
    <property type="evidence" value="ECO:0007669"/>
    <property type="project" value="InterPro"/>
</dbReference>
<protein>
    <submittedName>
        <fullName evidence="3">Putative transposase</fullName>
    </submittedName>
</protein>
<evidence type="ECO:0000259" key="2">
    <source>
        <dbReference type="SMART" id="SM01321"/>
    </source>
</evidence>
<accession>A0A1H6QX55</accession>
<dbReference type="PANTHER" id="PTHR34322">
    <property type="entry name" value="TRANSPOSASE, Y1_TNP DOMAIN-CONTAINING"/>
    <property type="match status" value="1"/>
</dbReference>
<evidence type="ECO:0000313" key="4">
    <source>
        <dbReference type="Proteomes" id="UP000199420"/>
    </source>
</evidence>
<dbReference type="InterPro" id="IPR036515">
    <property type="entry name" value="Transposase_17_sf"/>
</dbReference>
<gene>
    <name evidence="3" type="ORF">SAMN04487997_0754</name>
</gene>
<dbReference type="SMART" id="SM01321">
    <property type="entry name" value="Y1_Tnp"/>
    <property type="match status" value="1"/>
</dbReference>
<evidence type="ECO:0000313" key="3">
    <source>
        <dbReference type="EMBL" id="SEI45544.1"/>
    </source>
</evidence>
<dbReference type="RefSeq" id="WP_091333574.1">
    <property type="nucleotide sequence ID" value="NZ_FNYC01000001.1"/>
</dbReference>
<dbReference type="EMBL" id="FNYC01000001">
    <property type="protein sequence ID" value="SEI45544.1"/>
    <property type="molecule type" value="Genomic_DNA"/>
</dbReference>
<dbReference type="GO" id="GO:0004803">
    <property type="term" value="F:transposase activity"/>
    <property type="evidence" value="ECO:0007669"/>
    <property type="project" value="InterPro"/>
</dbReference>
<feature type="compositionally biased region" description="Basic residues" evidence="1">
    <location>
        <begin position="221"/>
        <end position="235"/>
    </location>
</feature>
<dbReference type="AlphaFoldDB" id="A0A1H6QX55"/>
<name>A0A1H6QX55_9GAMM</name>
<dbReference type="Pfam" id="PF01797">
    <property type="entry name" value="Y1_Tnp"/>
    <property type="match status" value="1"/>
</dbReference>
<feature type="domain" description="Transposase IS200-like" evidence="2">
    <location>
        <begin position="9"/>
        <end position="124"/>
    </location>
</feature>